<name>A0A9P8THR1_WICPI</name>
<dbReference type="EMBL" id="JAEUBG010004992">
    <property type="protein sequence ID" value="KAH3679246.1"/>
    <property type="molecule type" value="Genomic_DNA"/>
</dbReference>
<sequence length="121" mass="13631">ICSEEKQQLAELNEERTQLMGDAFAEVKVKPREDYLKFEAMLTKGVSGLQKFANDDTYRVSAEVEIETIQSAANGKDLTLTRPIEKKKKRTLGFLRKKSAEEPEFDDVRSVTSGVSKLTTT</sequence>
<dbReference type="OrthoDB" id="8783038at2759"/>
<dbReference type="Proteomes" id="UP000774326">
    <property type="component" value="Unassembled WGS sequence"/>
</dbReference>
<dbReference type="AlphaFoldDB" id="A0A9P8THR1"/>
<feature type="non-terminal residue" evidence="2">
    <location>
        <position position="1"/>
    </location>
</feature>
<evidence type="ECO:0000256" key="1">
    <source>
        <dbReference type="SAM" id="MobiDB-lite"/>
    </source>
</evidence>
<keyword evidence="3" id="KW-1185">Reference proteome</keyword>
<feature type="compositionally biased region" description="Polar residues" evidence="1">
    <location>
        <begin position="110"/>
        <end position="121"/>
    </location>
</feature>
<evidence type="ECO:0000313" key="2">
    <source>
        <dbReference type="EMBL" id="KAH3679246.1"/>
    </source>
</evidence>
<evidence type="ECO:0000313" key="3">
    <source>
        <dbReference type="Proteomes" id="UP000774326"/>
    </source>
</evidence>
<reference evidence="2" key="2">
    <citation type="submission" date="2021-01" db="EMBL/GenBank/DDBJ databases">
        <authorList>
            <person name="Schikora-Tamarit M.A."/>
        </authorList>
    </citation>
    <scope>NUCLEOTIDE SEQUENCE</scope>
    <source>
        <strain evidence="2">CBS2887</strain>
    </source>
</reference>
<comment type="caution">
    <text evidence="2">The sequence shown here is derived from an EMBL/GenBank/DDBJ whole genome shotgun (WGS) entry which is preliminary data.</text>
</comment>
<reference evidence="2" key="1">
    <citation type="journal article" date="2021" name="Open Biol.">
        <title>Shared evolutionary footprints suggest mitochondrial oxidative damage underlies multiple complex I losses in fungi.</title>
        <authorList>
            <person name="Schikora-Tamarit M.A."/>
            <person name="Marcet-Houben M."/>
            <person name="Nosek J."/>
            <person name="Gabaldon T."/>
        </authorList>
    </citation>
    <scope>NUCLEOTIDE SEQUENCE</scope>
    <source>
        <strain evidence="2">CBS2887</strain>
    </source>
</reference>
<protein>
    <submittedName>
        <fullName evidence="2">Uncharacterized protein</fullName>
    </submittedName>
</protein>
<organism evidence="2 3">
    <name type="scientific">Wickerhamomyces pijperi</name>
    <name type="common">Yeast</name>
    <name type="synonym">Pichia pijperi</name>
    <dbReference type="NCBI Taxonomy" id="599730"/>
    <lineage>
        <taxon>Eukaryota</taxon>
        <taxon>Fungi</taxon>
        <taxon>Dikarya</taxon>
        <taxon>Ascomycota</taxon>
        <taxon>Saccharomycotina</taxon>
        <taxon>Saccharomycetes</taxon>
        <taxon>Phaffomycetales</taxon>
        <taxon>Wickerhamomycetaceae</taxon>
        <taxon>Wickerhamomyces</taxon>
    </lineage>
</organism>
<gene>
    <name evidence="2" type="ORF">WICPIJ_008656</name>
</gene>
<feature type="non-terminal residue" evidence="2">
    <location>
        <position position="121"/>
    </location>
</feature>
<feature type="region of interest" description="Disordered" evidence="1">
    <location>
        <begin position="101"/>
        <end position="121"/>
    </location>
</feature>
<accession>A0A9P8THR1</accession>
<proteinExistence type="predicted"/>